<evidence type="ECO:0000256" key="8">
    <source>
        <dbReference type="PIRSR" id="PIRSR602403-1"/>
    </source>
</evidence>
<keyword evidence="11" id="KW-1185">Reference proteome</keyword>
<keyword evidence="6 8" id="KW-0408">Iron</keyword>
<dbReference type="GO" id="GO:0004497">
    <property type="term" value="F:monooxygenase activity"/>
    <property type="evidence" value="ECO:0007669"/>
    <property type="project" value="UniProtKB-KW"/>
</dbReference>
<dbReference type="Proteomes" id="UP000275078">
    <property type="component" value="Unassembled WGS sequence"/>
</dbReference>
<dbReference type="Pfam" id="PF00067">
    <property type="entry name" value="p450"/>
    <property type="match status" value="1"/>
</dbReference>
<comment type="cofactor">
    <cofactor evidence="1 8">
        <name>heme</name>
        <dbReference type="ChEBI" id="CHEBI:30413"/>
    </cofactor>
</comment>
<keyword evidence="3 8" id="KW-0349">Heme</keyword>
<protein>
    <submittedName>
        <fullName evidence="10">Cytochrome P450</fullName>
    </submittedName>
</protein>
<evidence type="ECO:0000256" key="1">
    <source>
        <dbReference type="ARBA" id="ARBA00001971"/>
    </source>
</evidence>
<dbReference type="PROSITE" id="PS00086">
    <property type="entry name" value="CYTOCHROME_P450"/>
    <property type="match status" value="1"/>
</dbReference>
<dbReference type="CDD" id="cd11041">
    <property type="entry name" value="CYP503A1-like"/>
    <property type="match status" value="1"/>
</dbReference>
<evidence type="ECO:0000313" key="10">
    <source>
        <dbReference type="EMBL" id="RPA79192.1"/>
    </source>
</evidence>
<dbReference type="InterPro" id="IPR001128">
    <property type="entry name" value="Cyt_P450"/>
</dbReference>
<dbReference type="EMBL" id="ML119702">
    <property type="protein sequence ID" value="RPA79192.1"/>
    <property type="molecule type" value="Genomic_DNA"/>
</dbReference>
<evidence type="ECO:0000256" key="7">
    <source>
        <dbReference type="ARBA" id="ARBA00023033"/>
    </source>
</evidence>
<dbReference type="PRINTS" id="PR00465">
    <property type="entry name" value="EP450IV"/>
</dbReference>
<evidence type="ECO:0000256" key="9">
    <source>
        <dbReference type="RuleBase" id="RU000461"/>
    </source>
</evidence>
<dbReference type="GO" id="GO:0020037">
    <property type="term" value="F:heme binding"/>
    <property type="evidence" value="ECO:0007669"/>
    <property type="project" value="InterPro"/>
</dbReference>
<dbReference type="InterPro" id="IPR017972">
    <property type="entry name" value="Cyt_P450_CS"/>
</dbReference>
<keyword evidence="4 8" id="KW-0479">Metal-binding</keyword>
<dbReference type="AlphaFoldDB" id="A0A3N4HZB6"/>
<sequence>MQVPFLSTHIYHAEAVRATMNNSTPEMLAALEDELILAFEDEVSELEKAADNDGWFRYPADAGLRIVSRSASRAMFGIGLCRNEAFNKLTIEFSLGFAKAGFAGMLLPNSVRNVLRPLLSRRPRESAKRITEIMRPELEKRMRRLESNLKAREEGRSGDIVPLPADTLSCLIEETHKHGPDHFTVENIAGCCRIYSFVAIHSTNLCIFHSLLNLASLTYQQDDGQRASYVPSLRDELSEIYASEVLPTATSEARHIDHQNAPKLHPFSKGWTGAALDGLRGLDSFVRENLRMKMQGPTSLHRTVAADGGITLKSGLHLPKGTFIAVPARSIQIHESNDPDAAEFNGWRTGRPGQADKGDAATTTSSTYFPFGTGKHACPGRFFAVKEIKLVLKHILLNYEIKEIEPRPKDPNLFVYQIPPTRGVSPILLRRRKVQ</sequence>
<dbReference type="OrthoDB" id="1844152at2759"/>
<dbReference type="GO" id="GO:0016705">
    <property type="term" value="F:oxidoreductase activity, acting on paired donors, with incorporation or reduction of molecular oxygen"/>
    <property type="evidence" value="ECO:0007669"/>
    <property type="project" value="InterPro"/>
</dbReference>
<name>A0A3N4HZB6_ASCIM</name>
<dbReference type="PANTHER" id="PTHR46206:SF1">
    <property type="entry name" value="P450, PUTATIVE (EUROFUNG)-RELATED"/>
    <property type="match status" value="1"/>
</dbReference>
<dbReference type="InterPro" id="IPR002403">
    <property type="entry name" value="Cyt_P450_E_grp-IV"/>
</dbReference>
<evidence type="ECO:0000256" key="6">
    <source>
        <dbReference type="ARBA" id="ARBA00023004"/>
    </source>
</evidence>
<gene>
    <name evidence="10" type="ORF">BJ508DRAFT_144879</name>
</gene>
<dbReference type="Gene3D" id="1.10.630.10">
    <property type="entry name" value="Cytochrome P450"/>
    <property type="match status" value="1"/>
</dbReference>
<evidence type="ECO:0000313" key="11">
    <source>
        <dbReference type="Proteomes" id="UP000275078"/>
    </source>
</evidence>
<accession>A0A3N4HZB6</accession>
<comment type="similarity">
    <text evidence="2 9">Belongs to the cytochrome P450 family.</text>
</comment>
<organism evidence="10 11">
    <name type="scientific">Ascobolus immersus RN42</name>
    <dbReference type="NCBI Taxonomy" id="1160509"/>
    <lineage>
        <taxon>Eukaryota</taxon>
        <taxon>Fungi</taxon>
        <taxon>Dikarya</taxon>
        <taxon>Ascomycota</taxon>
        <taxon>Pezizomycotina</taxon>
        <taxon>Pezizomycetes</taxon>
        <taxon>Pezizales</taxon>
        <taxon>Ascobolaceae</taxon>
        <taxon>Ascobolus</taxon>
    </lineage>
</organism>
<dbReference type="PANTHER" id="PTHR46206">
    <property type="entry name" value="CYTOCHROME P450"/>
    <property type="match status" value="1"/>
</dbReference>
<feature type="binding site" description="axial binding residue" evidence="8">
    <location>
        <position position="378"/>
    </location>
    <ligand>
        <name>heme</name>
        <dbReference type="ChEBI" id="CHEBI:30413"/>
    </ligand>
    <ligandPart>
        <name>Fe</name>
        <dbReference type="ChEBI" id="CHEBI:18248"/>
    </ligandPart>
</feature>
<dbReference type="STRING" id="1160509.A0A3N4HZB6"/>
<evidence type="ECO:0000256" key="2">
    <source>
        <dbReference type="ARBA" id="ARBA00010617"/>
    </source>
</evidence>
<reference evidence="10 11" key="1">
    <citation type="journal article" date="2018" name="Nat. Ecol. Evol.">
        <title>Pezizomycetes genomes reveal the molecular basis of ectomycorrhizal truffle lifestyle.</title>
        <authorList>
            <person name="Murat C."/>
            <person name="Payen T."/>
            <person name="Noel B."/>
            <person name="Kuo A."/>
            <person name="Morin E."/>
            <person name="Chen J."/>
            <person name="Kohler A."/>
            <person name="Krizsan K."/>
            <person name="Balestrini R."/>
            <person name="Da Silva C."/>
            <person name="Montanini B."/>
            <person name="Hainaut M."/>
            <person name="Levati E."/>
            <person name="Barry K.W."/>
            <person name="Belfiori B."/>
            <person name="Cichocki N."/>
            <person name="Clum A."/>
            <person name="Dockter R.B."/>
            <person name="Fauchery L."/>
            <person name="Guy J."/>
            <person name="Iotti M."/>
            <person name="Le Tacon F."/>
            <person name="Lindquist E.A."/>
            <person name="Lipzen A."/>
            <person name="Malagnac F."/>
            <person name="Mello A."/>
            <person name="Molinier V."/>
            <person name="Miyauchi S."/>
            <person name="Poulain J."/>
            <person name="Riccioni C."/>
            <person name="Rubini A."/>
            <person name="Sitrit Y."/>
            <person name="Splivallo R."/>
            <person name="Traeger S."/>
            <person name="Wang M."/>
            <person name="Zifcakova L."/>
            <person name="Wipf D."/>
            <person name="Zambonelli A."/>
            <person name="Paolocci F."/>
            <person name="Nowrousian M."/>
            <person name="Ottonello S."/>
            <person name="Baldrian P."/>
            <person name="Spatafora J.W."/>
            <person name="Henrissat B."/>
            <person name="Nagy L.G."/>
            <person name="Aury J.M."/>
            <person name="Wincker P."/>
            <person name="Grigoriev I.V."/>
            <person name="Bonfante P."/>
            <person name="Martin F.M."/>
        </authorList>
    </citation>
    <scope>NUCLEOTIDE SEQUENCE [LARGE SCALE GENOMIC DNA]</scope>
    <source>
        <strain evidence="10 11">RN42</strain>
    </source>
</reference>
<keyword evidence="5 9" id="KW-0560">Oxidoreductase</keyword>
<proteinExistence type="inferred from homology"/>
<dbReference type="GO" id="GO:0005506">
    <property type="term" value="F:iron ion binding"/>
    <property type="evidence" value="ECO:0007669"/>
    <property type="project" value="InterPro"/>
</dbReference>
<dbReference type="InterPro" id="IPR036396">
    <property type="entry name" value="Cyt_P450_sf"/>
</dbReference>
<evidence type="ECO:0000256" key="5">
    <source>
        <dbReference type="ARBA" id="ARBA00023002"/>
    </source>
</evidence>
<evidence type="ECO:0000256" key="4">
    <source>
        <dbReference type="ARBA" id="ARBA00022723"/>
    </source>
</evidence>
<dbReference type="SUPFAM" id="SSF48264">
    <property type="entry name" value="Cytochrome P450"/>
    <property type="match status" value="1"/>
</dbReference>
<evidence type="ECO:0000256" key="3">
    <source>
        <dbReference type="ARBA" id="ARBA00022617"/>
    </source>
</evidence>
<keyword evidence="7 9" id="KW-0503">Monooxygenase</keyword>